<dbReference type="EMBL" id="JAPZBR010000008">
    <property type="protein sequence ID" value="KAJ5341613.1"/>
    <property type="molecule type" value="Genomic_DNA"/>
</dbReference>
<proteinExistence type="predicted"/>
<sequence length="97" mass="10327">MVVAPDMVGDRMQVHHPHGDMVVHDPPSAMIHTDPNPCLHHDPPFAHDHTPLGHAHQRRVEVPQRQSPDTAGAGVPATAATAAVAEAPDEVEAPVIK</sequence>
<keyword evidence="3" id="KW-1185">Reference proteome</keyword>
<feature type="region of interest" description="Disordered" evidence="1">
    <location>
        <begin position="1"/>
        <end position="97"/>
    </location>
</feature>
<reference evidence="2" key="2">
    <citation type="journal article" date="2023" name="IMA Fungus">
        <title>Comparative genomic study of the Penicillium genus elucidates a diverse pangenome and 15 lateral gene transfer events.</title>
        <authorList>
            <person name="Petersen C."/>
            <person name="Sorensen T."/>
            <person name="Nielsen M.R."/>
            <person name="Sondergaard T.E."/>
            <person name="Sorensen J.L."/>
            <person name="Fitzpatrick D.A."/>
            <person name="Frisvad J.C."/>
            <person name="Nielsen K.L."/>
        </authorList>
    </citation>
    <scope>NUCLEOTIDE SEQUENCE</scope>
    <source>
        <strain evidence="2">IBT 35675</strain>
    </source>
</reference>
<protein>
    <submittedName>
        <fullName evidence="2">Uncharacterized protein</fullName>
    </submittedName>
</protein>
<feature type="compositionally biased region" description="Acidic residues" evidence="1">
    <location>
        <begin position="87"/>
        <end position="97"/>
    </location>
</feature>
<organism evidence="2 3">
    <name type="scientific">Penicillium brevicompactum</name>
    <dbReference type="NCBI Taxonomy" id="5074"/>
    <lineage>
        <taxon>Eukaryota</taxon>
        <taxon>Fungi</taxon>
        <taxon>Dikarya</taxon>
        <taxon>Ascomycota</taxon>
        <taxon>Pezizomycotina</taxon>
        <taxon>Eurotiomycetes</taxon>
        <taxon>Eurotiomycetidae</taxon>
        <taxon>Eurotiales</taxon>
        <taxon>Aspergillaceae</taxon>
        <taxon>Penicillium</taxon>
    </lineage>
</organism>
<accession>A0A9W9UHR4</accession>
<dbReference type="Proteomes" id="UP001148299">
    <property type="component" value="Unassembled WGS sequence"/>
</dbReference>
<dbReference type="AlphaFoldDB" id="A0A9W9UHR4"/>
<feature type="compositionally biased region" description="Low complexity" evidence="1">
    <location>
        <begin position="68"/>
        <end position="86"/>
    </location>
</feature>
<gene>
    <name evidence="2" type="ORF">N7541_010737</name>
</gene>
<feature type="compositionally biased region" description="Basic and acidic residues" evidence="1">
    <location>
        <begin position="8"/>
        <end position="23"/>
    </location>
</feature>
<name>A0A9W9UHR4_PENBR</name>
<comment type="caution">
    <text evidence="2">The sequence shown here is derived from an EMBL/GenBank/DDBJ whole genome shotgun (WGS) entry which is preliminary data.</text>
</comment>
<evidence type="ECO:0000256" key="1">
    <source>
        <dbReference type="SAM" id="MobiDB-lite"/>
    </source>
</evidence>
<reference evidence="2" key="1">
    <citation type="submission" date="2022-12" db="EMBL/GenBank/DDBJ databases">
        <authorList>
            <person name="Petersen C."/>
        </authorList>
    </citation>
    <scope>NUCLEOTIDE SEQUENCE</scope>
    <source>
        <strain evidence="2">IBT 35675</strain>
    </source>
</reference>
<feature type="compositionally biased region" description="Basic and acidic residues" evidence="1">
    <location>
        <begin position="39"/>
        <end position="51"/>
    </location>
</feature>
<evidence type="ECO:0000313" key="2">
    <source>
        <dbReference type="EMBL" id="KAJ5341613.1"/>
    </source>
</evidence>
<evidence type="ECO:0000313" key="3">
    <source>
        <dbReference type="Proteomes" id="UP001148299"/>
    </source>
</evidence>